<protein>
    <submittedName>
        <fullName evidence="1">OsmC family peroxiredoxin</fullName>
    </submittedName>
</protein>
<reference evidence="1 2" key="1">
    <citation type="submission" date="2018-10" db="EMBL/GenBank/DDBJ databases">
        <title>Sinomicrobium pectinilyticum sp. nov., a pectinase-producing bacterium isolated from alkaline and saline soil, and emended description of the genus Sinomicrobium.</title>
        <authorList>
            <person name="Cheng B."/>
            <person name="Li C."/>
            <person name="Lai Q."/>
            <person name="Du M."/>
            <person name="Shao Z."/>
            <person name="Xu P."/>
            <person name="Yang C."/>
        </authorList>
    </citation>
    <scope>NUCLEOTIDE SEQUENCE [LARGE SCALE GENOMIC DNA]</scope>
    <source>
        <strain evidence="1 2">5DNS001</strain>
    </source>
</reference>
<name>A0A3N0F4U1_SINP1</name>
<keyword evidence="2" id="KW-1185">Reference proteome</keyword>
<sequence>MVLEKKSYLVLKDKNRKKMAKTNGATACNGLDDYYTKATIGRHSFYIDEPEKAGGKDKSPSPTDYVLGALASCTAITMRMYAQRKGWEVGVIKVHAVFAPVMTADGIKQRIKKEVTFEKELPQDQADRLLEIGEKCPVSKMLKTEVEMLMKQTGYADQG</sequence>
<dbReference type="InterPro" id="IPR015946">
    <property type="entry name" value="KH_dom-like_a/b"/>
</dbReference>
<dbReference type="Proteomes" id="UP000267469">
    <property type="component" value="Unassembled WGS sequence"/>
</dbReference>
<evidence type="ECO:0000313" key="1">
    <source>
        <dbReference type="EMBL" id="RNL95071.1"/>
    </source>
</evidence>
<dbReference type="PANTHER" id="PTHR39624:SF2">
    <property type="entry name" value="OSMC-LIKE PROTEIN"/>
    <property type="match status" value="1"/>
</dbReference>
<dbReference type="InterPro" id="IPR003718">
    <property type="entry name" value="OsmC/Ohr_fam"/>
</dbReference>
<dbReference type="Pfam" id="PF02566">
    <property type="entry name" value="OsmC"/>
    <property type="match status" value="1"/>
</dbReference>
<dbReference type="InterPro" id="IPR036102">
    <property type="entry name" value="OsmC/Ohrsf"/>
</dbReference>
<gene>
    <name evidence="1" type="ORF">ED312_00250</name>
</gene>
<dbReference type="PANTHER" id="PTHR39624">
    <property type="entry name" value="PROTEIN INVOLVED IN RIMO-MEDIATED BETA-METHYLTHIOLATION OF RIBOSOMAL PROTEIN S12 YCAO"/>
    <property type="match status" value="1"/>
</dbReference>
<evidence type="ECO:0000313" key="2">
    <source>
        <dbReference type="Proteomes" id="UP000267469"/>
    </source>
</evidence>
<accession>A0A3N0F4U1</accession>
<dbReference type="Gene3D" id="3.30.300.20">
    <property type="match status" value="1"/>
</dbReference>
<comment type="caution">
    <text evidence="1">The sequence shown here is derived from an EMBL/GenBank/DDBJ whole genome shotgun (WGS) entry which is preliminary data.</text>
</comment>
<organism evidence="1 2">
    <name type="scientific">Sinomicrobium pectinilyticum</name>
    <dbReference type="NCBI Taxonomy" id="1084421"/>
    <lineage>
        <taxon>Bacteria</taxon>
        <taxon>Pseudomonadati</taxon>
        <taxon>Bacteroidota</taxon>
        <taxon>Flavobacteriia</taxon>
        <taxon>Flavobacteriales</taxon>
        <taxon>Flavobacteriaceae</taxon>
        <taxon>Sinomicrobium</taxon>
    </lineage>
</organism>
<dbReference type="EMBL" id="RJTM01000002">
    <property type="protein sequence ID" value="RNL95071.1"/>
    <property type="molecule type" value="Genomic_DNA"/>
</dbReference>
<dbReference type="SUPFAM" id="SSF82784">
    <property type="entry name" value="OsmC-like"/>
    <property type="match status" value="1"/>
</dbReference>
<dbReference type="AlphaFoldDB" id="A0A3N0F4U1"/>
<proteinExistence type="predicted"/>